<reference evidence="2 3" key="1">
    <citation type="submission" date="2019-02" db="EMBL/GenBank/DDBJ databases">
        <title>Deep-cultivation of Planctomycetes and their phenomic and genomic characterization uncovers novel biology.</title>
        <authorList>
            <person name="Wiegand S."/>
            <person name="Jogler M."/>
            <person name="Boedeker C."/>
            <person name="Pinto D."/>
            <person name="Vollmers J."/>
            <person name="Rivas-Marin E."/>
            <person name="Kohn T."/>
            <person name="Peeters S.H."/>
            <person name="Heuer A."/>
            <person name="Rast P."/>
            <person name="Oberbeckmann S."/>
            <person name="Bunk B."/>
            <person name="Jeske O."/>
            <person name="Meyerdierks A."/>
            <person name="Storesund J.E."/>
            <person name="Kallscheuer N."/>
            <person name="Luecker S."/>
            <person name="Lage O.M."/>
            <person name="Pohl T."/>
            <person name="Merkel B.J."/>
            <person name="Hornburger P."/>
            <person name="Mueller R.-W."/>
            <person name="Bruemmer F."/>
            <person name="Labrenz M."/>
            <person name="Spormann A.M."/>
            <person name="Op den Camp H."/>
            <person name="Overmann J."/>
            <person name="Amann R."/>
            <person name="Jetten M.S.M."/>
            <person name="Mascher T."/>
            <person name="Medema M.H."/>
            <person name="Devos D.P."/>
            <person name="Kaster A.-K."/>
            <person name="Ovreas L."/>
            <person name="Rohde M."/>
            <person name="Galperin M.Y."/>
            <person name="Jogler C."/>
        </authorList>
    </citation>
    <scope>NUCLEOTIDE SEQUENCE [LARGE SCALE GENOMIC DNA]</scope>
    <source>
        <strain evidence="2 3">CA12</strain>
    </source>
</reference>
<feature type="region of interest" description="Disordered" evidence="1">
    <location>
        <begin position="48"/>
        <end position="70"/>
    </location>
</feature>
<protein>
    <submittedName>
        <fullName evidence="2">Uncharacterized protein</fullName>
    </submittedName>
</protein>
<name>A0A517PCT1_9PLAN</name>
<accession>A0A517PCT1</accession>
<dbReference type="EMBL" id="CP036265">
    <property type="protein sequence ID" value="QDT17185.1"/>
    <property type="molecule type" value="Genomic_DNA"/>
</dbReference>
<organism evidence="2 3">
    <name type="scientific">Alienimonas californiensis</name>
    <dbReference type="NCBI Taxonomy" id="2527989"/>
    <lineage>
        <taxon>Bacteria</taxon>
        <taxon>Pseudomonadati</taxon>
        <taxon>Planctomycetota</taxon>
        <taxon>Planctomycetia</taxon>
        <taxon>Planctomycetales</taxon>
        <taxon>Planctomycetaceae</taxon>
        <taxon>Alienimonas</taxon>
    </lineage>
</organism>
<evidence type="ECO:0000256" key="1">
    <source>
        <dbReference type="SAM" id="MobiDB-lite"/>
    </source>
</evidence>
<gene>
    <name evidence="2" type="ORF">CA12_32970</name>
</gene>
<evidence type="ECO:0000313" key="3">
    <source>
        <dbReference type="Proteomes" id="UP000318741"/>
    </source>
</evidence>
<dbReference type="Proteomes" id="UP000318741">
    <property type="component" value="Chromosome"/>
</dbReference>
<evidence type="ECO:0000313" key="2">
    <source>
        <dbReference type="EMBL" id="QDT17185.1"/>
    </source>
</evidence>
<proteinExistence type="predicted"/>
<dbReference type="AlphaFoldDB" id="A0A517PCT1"/>
<sequence>MNDNPLTPIKLPPLPDWVDEFSAPAEVTDVTISASAIEVDPAVVAPQTVSAAEGDPTPAVAADAPLAEGF</sequence>
<dbReference type="KEGG" id="acaf:CA12_32970"/>
<dbReference type="RefSeq" id="WP_145360081.1">
    <property type="nucleotide sequence ID" value="NZ_CP036265.1"/>
</dbReference>
<keyword evidence="3" id="KW-1185">Reference proteome</keyword>